<evidence type="ECO:0000256" key="1">
    <source>
        <dbReference type="ARBA" id="ARBA00022884"/>
    </source>
</evidence>
<feature type="region of interest" description="Disordered" evidence="3">
    <location>
        <begin position="1"/>
        <end position="70"/>
    </location>
</feature>
<dbReference type="InterPro" id="IPR000504">
    <property type="entry name" value="RRM_dom"/>
</dbReference>
<dbReference type="AlphaFoldDB" id="A0A673HUL6"/>
<dbReference type="InterPro" id="IPR035979">
    <property type="entry name" value="RBD_domain_sf"/>
</dbReference>
<dbReference type="InterPro" id="IPR012677">
    <property type="entry name" value="Nucleotide-bd_a/b_plait_sf"/>
</dbReference>
<evidence type="ECO:0000256" key="3">
    <source>
        <dbReference type="SAM" id="MobiDB-lite"/>
    </source>
</evidence>
<protein>
    <recommendedName>
        <fullName evidence="4">RRM domain-containing protein</fullName>
    </recommendedName>
</protein>
<dbReference type="PROSITE" id="PS50102">
    <property type="entry name" value="RRM"/>
    <property type="match status" value="1"/>
</dbReference>
<reference evidence="5" key="2">
    <citation type="submission" date="2025-09" db="UniProtKB">
        <authorList>
            <consortium name="Ensembl"/>
        </authorList>
    </citation>
    <scope>IDENTIFICATION</scope>
</reference>
<dbReference type="SMART" id="SM00360">
    <property type="entry name" value="RRM"/>
    <property type="match status" value="1"/>
</dbReference>
<reference evidence="5" key="1">
    <citation type="submission" date="2025-08" db="UniProtKB">
        <authorList>
            <consortium name="Ensembl"/>
        </authorList>
    </citation>
    <scope>IDENTIFICATION</scope>
</reference>
<organism evidence="5 6">
    <name type="scientific">Sinocyclocheilus rhinocerous</name>
    <dbReference type="NCBI Taxonomy" id="307959"/>
    <lineage>
        <taxon>Eukaryota</taxon>
        <taxon>Metazoa</taxon>
        <taxon>Chordata</taxon>
        <taxon>Craniata</taxon>
        <taxon>Vertebrata</taxon>
        <taxon>Euteleostomi</taxon>
        <taxon>Actinopterygii</taxon>
        <taxon>Neopterygii</taxon>
        <taxon>Teleostei</taxon>
        <taxon>Ostariophysi</taxon>
        <taxon>Cypriniformes</taxon>
        <taxon>Cyprinidae</taxon>
        <taxon>Cyprininae</taxon>
        <taxon>Sinocyclocheilus</taxon>
    </lineage>
</organism>
<evidence type="ECO:0000313" key="6">
    <source>
        <dbReference type="Proteomes" id="UP000472270"/>
    </source>
</evidence>
<feature type="compositionally biased region" description="Low complexity" evidence="3">
    <location>
        <begin position="10"/>
        <end position="24"/>
    </location>
</feature>
<name>A0A673HUL6_9TELE</name>
<dbReference type="Proteomes" id="UP000472270">
    <property type="component" value="Unassembled WGS sequence"/>
</dbReference>
<accession>A0A673HUL6</accession>
<dbReference type="Gene3D" id="3.30.70.330">
    <property type="match status" value="1"/>
</dbReference>
<sequence length="134" mass="15246">MASRNLQQVNNPNSANAASPQPQNVKRSADSPADPREVTETDAPPPRDPSPADTEPHEMTVNLKTFRRPGEKTFTQRCRLFVGNLPSDMTEDDFKKMFSKYGEAKEVFINRDRGFGFIRLVRHLHLYCMQHSKG</sequence>
<keyword evidence="1 2" id="KW-0694">RNA-binding</keyword>
<evidence type="ECO:0000313" key="5">
    <source>
        <dbReference type="Ensembl" id="ENSSRHP00000031502.1"/>
    </source>
</evidence>
<proteinExistence type="predicted"/>
<evidence type="ECO:0000259" key="4">
    <source>
        <dbReference type="PROSITE" id="PS50102"/>
    </source>
</evidence>
<dbReference type="PANTHER" id="PTHR23189">
    <property type="entry name" value="RNA RECOGNITION MOTIF-CONTAINING"/>
    <property type="match status" value="1"/>
</dbReference>
<feature type="domain" description="RRM" evidence="4">
    <location>
        <begin position="78"/>
        <end position="120"/>
    </location>
</feature>
<dbReference type="Ensembl" id="ENSSRHT00000032418.1">
    <property type="protein sequence ID" value="ENSSRHP00000031502.1"/>
    <property type="gene ID" value="ENSSRHG00000016264.1"/>
</dbReference>
<dbReference type="GO" id="GO:0003723">
    <property type="term" value="F:RNA binding"/>
    <property type="evidence" value="ECO:0007669"/>
    <property type="project" value="UniProtKB-UniRule"/>
</dbReference>
<feature type="compositionally biased region" description="Basic and acidic residues" evidence="3">
    <location>
        <begin position="27"/>
        <end position="39"/>
    </location>
</feature>
<evidence type="ECO:0000256" key="2">
    <source>
        <dbReference type="PROSITE-ProRule" id="PRU00176"/>
    </source>
</evidence>
<dbReference type="Pfam" id="PF00076">
    <property type="entry name" value="RRM_1"/>
    <property type="match status" value="1"/>
</dbReference>
<keyword evidence="6" id="KW-1185">Reference proteome</keyword>
<dbReference type="SUPFAM" id="SSF54928">
    <property type="entry name" value="RNA-binding domain, RBD"/>
    <property type="match status" value="1"/>
</dbReference>